<evidence type="ECO:0000256" key="2">
    <source>
        <dbReference type="ARBA" id="ARBA00022840"/>
    </source>
</evidence>
<dbReference type="InterPro" id="IPR033756">
    <property type="entry name" value="YlxH/NBP35"/>
</dbReference>
<dbReference type="SUPFAM" id="SSF52540">
    <property type="entry name" value="P-loop containing nucleoside triphosphate hydrolases"/>
    <property type="match status" value="1"/>
</dbReference>
<dbReference type="Proteomes" id="UP000694725">
    <property type="component" value="Unplaced"/>
</dbReference>
<evidence type="ECO:0008006" key="5">
    <source>
        <dbReference type="Google" id="ProtNLM"/>
    </source>
</evidence>
<evidence type="ECO:0000256" key="1">
    <source>
        <dbReference type="ARBA" id="ARBA00022741"/>
    </source>
</evidence>
<dbReference type="AlphaFoldDB" id="A0A8D1YRV6"/>
<sequence>MGAWQRLLLCGGVSFRSGCGAFAPRGGSRVLVCRRQLSGGESETLKERRTQIMTRGLPKQKPIEGVKQVIVVASGKGGVGKSTTAVNLALALAANDSSKAIGLLDVDVYGPSIPKMMNLKGNPELSQSNLMRPLLNYGIACMSMGFLVEETAPVVWRGLMVMSAIEKLLRQVRKFTIKSLCCISSPLILRSHSWLLQLYSPKHPFHPCYFFFFFFFCFLGLHLRHMEVPRPGVQLKLQLLGLHHSHSNTGSEPCL</sequence>
<dbReference type="GO" id="GO:0016226">
    <property type="term" value="P:iron-sulfur cluster assembly"/>
    <property type="evidence" value="ECO:0007669"/>
    <property type="project" value="InterPro"/>
</dbReference>
<organism evidence="3 4">
    <name type="scientific">Sus scrofa</name>
    <name type="common">Pig</name>
    <dbReference type="NCBI Taxonomy" id="9823"/>
    <lineage>
        <taxon>Eukaryota</taxon>
        <taxon>Metazoa</taxon>
        <taxon>Chordata</taxon>
        <taxon>Craniata</taxon>
        <taxon>Vertebrata</taxon>
        <taxon>Euteleostomi</taxon>
        <taxon>Mammalia</taxon>
        <taxon>Eutheria</taxon>
        <taxon>Laurasiatheria</taxon>
        <taxon>Artiodactyla</taxon>
        <taxon>Suina</taxon>
        <taxon>Suidae</taxon>
        <taxon>Sus</taxon>
    </lineage>
</organism>
<reference evidence="3" key="1">
    <citation type="submission" date="2025-08" db="UniProtKB">
        <authorList>
            <consortium name="Ensembl"/>
        </authorList>
    </citation>
    <scope>IDENTIFICATION</scope>
</reference>
<evidence type="ECO:0000313" key="4">
    <source>
        <dbReference type="Proteomes" id="UP000694725"/>
    </source>
</evidence>
<name>A0A8D1YRV6_PIG</name>
<keyword evidence="2" id="KW-0067">ATP-binding</keyword>
<dbReference type="PANTHER" id="PTHR42961">
    <property type="entry name" value="IRON-SULFUR PROTEIN NUBPL"/>
    <property type="match status" value="1"/>
</dbReference>
<evidence type="ECO:0000313" key="3">
    <source>
        <dbReference type="Ensembl" id="ENSSSCP00065021815.1"/>
    </source>
</evidence>
<dbReference type="InterPro" id="IPR027417">
    <property type="entry name" value="P-loop_NTPase"/>
</dbReference>
<protein>
    <recommendedName>
        <fullName evidence="5">Nucleotide binding protein like</fullName>
    </recommendedName>
</protein>
<proteinExistence type="predicted"/>
<accession>A0A8D1YRV6</accession>
<dbReference type="Gene3D" id="3.40.50.300">
    <property type="entry name" value="P-loop containing nucleotide triphosphate hydrolases"/>
    <property type="match status" value="1"/>
</dbReference>
<dbReference type="GO" id="GO:0051536">
    <property type="term" value="F:iron-sulfur cluster binding"/>
    <property type="evidence" value="ECO:0007669"/>
    <property type="project" value="InterPro"/>
</dbReference>
<dbReference type="InterPro" id="IPR044304">
    <property type="entry name" value="NUBPL-like"/>
</dbReference>
<dbReference type="Ensembl" id="ENSSSCT00065050353.1">
    <property type="protein sequence ID" value="ENSSSCP00065021815.1"/>
    <property type="gene ID" value="ENSSSCG00065036910.1"/>
</dbReference>
<dbReference type="GO" id="GO:0005524">
    <property type="term" value="F:ATP binding"/>
    <property type="evidence" value="ECO:0007669"/>
    <property type="project" value="UniProtKB-KW"/>
</dbReference>
<dbReference type="Pfam" id="PF10609">
    <property type="entry name" value="ParA"/>
    <property type="match status" value="1"/>
</dbReference>
<keyword evidence="1" id="KW-0547">Nucleotide-binding</keyword>
<dbReference type="PANTHER" id="PTHR42961:SF2">
    <property type="entry name" value="IRON-SULFUR PROTEIN NUBPL"/>
    <property type="match status" value="1"/>
</dbReference>